<dbReference type="Pfam" id="PF12796">
    <property type="entry name" value="Ank_2"/>
    <property type="match status" value="2"/>
</dbReference>
<gene>
    <name evidence="4" type="ORF">BDV34DRAFT_199198</name>
</gene>
<evidence type="ECO:0000313" key="5">
    <source>
        <dbReference type="Proteomes" id="UP000326532"/>
    </source>
</evidence>
<keyword evidence="5" id="KW-1185">Reference proteome</keyword>
<evidence type="ECO:0000256" key="3">
    <source>
        <dbReference type="PROSITE-ProRule" id="PRU00023"/>
    </source>
</evidence>
<dbReference type="InterPro" id="IPR002110">
    <property type="entry name" value="Ankyrin_rpt"/>
</dbReference>
<evidence type="ECO:0000256" key="1">
    <source>
        <dbReference type="ARBA" id="ARBA00022737"/>
    </source>
</evidence>
<proteinExistence type="predicted"/>
<dbReference type="OMA" id="RDGHYEM"/>
<keyword evidence="1" id="KW-0677">Repeat</keyword>
<evidence type="ECO:0000313" key="4">
    <source>
        <dbReference type="EMBL" id="KAB8203437.1"/>
    </source>
</evidence>
<feature type="repeat" description="ANK" evidence="3">
    <location>
        <begin position="279"/>
        <end position="311"/>
    </location>
</feature>
<dbReference type="InterPro" id="IPR036770">
    <property type="entry name" value="Ankyrin_rpt-contain_sf"/>
</dbReference>
<sequence>MHQLDQLPLEVLFLITSYLAFQGDINALVRSNRTLYHALRGALYKYNVQHNHSSALLHASKHGHTHLIKPLLDAGASVRALETQNFPVKSSLSANANFHVVNDSQFGYFPEKDKLREKNKERHYALLLAAQGGHFTTLEALLSEPCPDQACTTTQLRVVLHWAIRSHKDQYVALLLDNDAPLDPASNGKEELSALGVAVEAHYKAIVPRLIELGAQPGLHEIPGPIECALRMEQREIAKFLLEGGIRQTSDLGLIHAAENNDNALLQLLVDTGADIQMYGHAALFYAIKSGQYNMVEALIDRGANPHLSLTLIEHGGSRCLGTTGFAVWFHHLDILKLLLAKGVQPEIEDLCVAKEKSFEQAKTLLLPALTDAPGERKEDVADYVNRQESARELAPENTLEVTRSLLDPDVYDEHGNCAHQ</sequence>
<dbReference type="PANTHER" id="PTHR24198">
    <property type="entry name" value="ANKYRIN REPEAT AND PROTEIN KINASE DOMAIN-CONTAINING PROTEIN"/>
    <property type="match status" value="1"/>
</dbReference>
<keyword evidence="2 3" id="KW-0040">ANK repeat</keyword>
<accession>A0A5N6DER5</accession>
<reference evidence="4 5" key="1">
    <citation type="submission" date="2019-04" db="EMBL/GenBank/DDBJ databases">
        <title>Fungal friends and foes A comparative genomics study of 23 Aspergillus species from section Flavi.</title>
        <authorList>
            <consortium name="DOE Joint Genome Institute"/>
            <person name="Kjaerbolling I."/>
            <person name="Vesth T.C."/>
            <person name="Frisvad J.C."/>
            <person name="Nybo J.L."/>
            <person name="Theobald S."/>
            <person name="Kildgaard S."/>
            <person name="Petersen T.I."/>
            <person name="Kuo A."/>
            <person name="Sato A."/>
            <person name="Lyhne E.K."/>
            <person name="Kogle M.E."/>
            <person name="Wiebenga A."/>
            <person name="Kun R.S."/>
            <person name="Lubbers R.J."/>
            <person name="Makela M.R."/>
            <person name="Barry K."/>
            <person name="Chovatia M."/>
            <person name="Clum A."/>
            <person name="Daum C."/>
            <person name="Haridas S."/>
            <person name="He G."/>
            <person name="LaButti K."/>
            <person name="Lipzen A."/>
            <person name="Mondo S."/>
            <person name="Pangilinan J."/>
            <person name="Riley R."/>
            <person name="Salamov A."/>
            <person name="Simmons B.A."/>
            <person name="Magnuson J.K."/>
            <person name="Henrissat B."/>
            <person name="Mortensen U.H."/>
            <person name="Larsen T.O."/>
            <person name="De vries R.P."/>
            <person name="Grigoriev I.V."/>
            <person name="Machida M."/>
            <person name="Baker S.E."/>
            <person name="Andersen M.R."/>
        </authorList>
    </citation>
    <scope>NUCLEOTIDE SEQUENCE [LARGE SCALE GENOMIC DNA]</scope>
    <source>
        <strain evidence="4 5">CBS 117618</strain>
    </source>
</reference>
<dbReference type="SUPFAM" id="SSF48403">
    <property type="entry name" value="Ankyrin repeat"/>
    <property type="match status" value="1"/>
</dbReference>
<dbReference type="PROSITE" id="PS50088">
    <property type="entry name" value="ANK_REPEAT"/>
    <property type="match status" value="2"/>
</dbReference>
<dbReference type="Proteomes" id="UP000326532">
    <property type="component" value="Unassembled WGS sequence"/>
</dbReference>
<dbReference type="EMBL" id="ML734991">
    <property type="protein sequence ID" value="KAB8203437.1"/>
    <property type="molecule type" value="Genomic_DNA"/>
</dbReference>
<protein>
    <submittedName>
        <fullName evidence="4">Ankyrin repeat-containing domain protein</fullName>
    </submittedName>
</protein>
<organism evidence="4 5">
    <name type="scientific">Aspergillus parasiticus</name>
    <dbReference type="NCBI Taxonomy" id="5067"/>
    <lineage>
        <taxon>Eukaryota</taxon>
        <taxon>Fungi</taxon>
        <taxon>Dikarya</taxon>
        <taxon>Ascomycota</taxon>
        <taxon>Pezizomycotina</taxon>
        <taxon>Eurotiomycetes</taxon>
        <taxon>Eurotiomycetidae</taxon>
        <taxon>Eurotiales</taxon>
        <taxon>Aspergillaceae</taxon>
        <taxon>Aspergillus</taxon>
        <taxon>Aspergillus subgen. Circumdati</taxon>
    </lineage>
</organism>
<evidence type="ECO:0000256" key="2">
    <source>
        <dbReference type="ARBA" id="ARBA00023043"/>
    </source>
</evidence>
<dbReference type="AlphaFoldDB" id="A0A5N6DER5"/>
<dbReference type="VEuPathDB" id="FungiDB:BDV34DRAFT_199198"/>
<dbReference type="PROSITE" id="PS50297">
    <property type="entry name" value="ANK_REP_REGION"/>
    <property type="match status" value="1"/>
</dbReference>
<dbReference type="PANTHER" id="PTHR24198:SF165">
    <property type="entry name" value="ANKYRIN REPEAT-CONTAINING PROTEIN-RELATED"/>
    <property type="match status" value="1"/>
</dbReference>
<dbReference type="Gene3D" id="1.25.40.20">
    <property type="entry name" value="Ankyrin repeat-containing domain"/>
    <property type="match status" value="2"/>
</dbReference>
<feature type="repeat" description="ANK" evidence="3">
    <location>
        <begin position="51"/>
        <end position="83"/>
    </location>
</feature>
<name>A0A5N6DER5_ASPPA</name>
<dbReference type="SMART" id="SM00248">
    <property type="entry name" value="ANK"/>
    <property type="match status" value="6"/>
</dbReference>